<evidence type="ECO:0000256" key="11">
    <source>
        <dbReference type="RuleBase" id="RU366040"/>
    </source>
</evidence>
<keyword evidence="15" id="KW-1185">Reference proteome</keyword>
<dbReference type="SUPFAM" id="SSF53448">
    <property type="entry name" value="Nucleotide-diphospho-sugar transferases"/>
    <property type="match status" value="1"/>
</dbReference>
<evidence type="ECO:0000256" key="5">
    <source>
        <dbReference type="ARBA" id="ARBA00022679"/>
    </source>
</evidence>
<keyword evidence="3 11" id="KW-1003">Cell membrane</keyword>
<dbReference type="EC" id="2.4.1.16" evidence="2 11"/>
<evidence type="ECO:0000313" key="14">
    <source>
        <dbReference type="EMBL" id="CAG8705718.1"/>
    </source>
</evidence>
<keyword evidence="7 11" id="KW-1133">Transmembrane helix</keyword>
<dbReference type="PANTHER" id="PTHR22914">
    <property type="entry name" value="CHITIN SYNTHASE"/>
    <property type="match status" value="1"/>
</dbReference>
<evidence type="ECO:0000256" key="9">
    <source>
        <dbReference type="ARBA" id="ARBA00023316"/>
    </source>
</evidence>
<feature type="compositionally biased region" description="Polar residues" evidence="12">
    <location>
        <begin position="1"/>
        <end position="25"/>
    </location>
</feature>
<reference evidence="14" key="1">
    <citation type="submission" date="2021-06" db="EMBL/GenBank/DDBJ databases">
        <authorList>
            <person name="Kallberg Y."/>
            <person name="Tangrot J."/>
            <person name="Rosling A."/>
        </authorList>
    </citation>
    <scope>NUCLEOTIDE SEQUENCE</scope>
    <source>
        <strain evidence="14">FL966</strain>
    </source>
</reference>
<dbReference type="GO" id="GO:0030428">
    <property type="term" value="C:cell septum"/>
    <property type="evidence" value="ECO:0007669"/>
    <property type="project" value="TreeGrafter"/>
</dbReference>
<proteinExistence type="inferred from homology"/>
<dbReference type="Pfam" id="PF08407">
    <property type="entry name" value="Chitin_synth_1N"/>
    <property type="match status" value="1"/>
</dbReference>
<evidence type="ECO:0000256" key="2">
    <source>
        <dbReference type="ARBA" id="ARBA00012543"/>
    </source>
</evidence>
<dbReference type="OrthoDB" id="26569at2759"/>
<keyword evidence="5 11" id="KW-0808">Transferase</keyword>
<dbReference type="CDD" id="cd04190">
    <property type="entry name" value="Chitin_synth_C"/>
    <property type="match status" value="1"/>
</dbReference>
<evidence type="ECO:0000256" key="6">
    <source>
        <dbReference type="ARBA" id="ARBA00022692"/>
    </source>
</evidence>
<feature type="transmembrane region" description="Helical" evidence="11">
    <location>
        <begin position="525"/>
        <end position="549"/>
    </location>
</feature>
<sequence>MEYEQNHTVNLENPSNHNGQDVQNHSNDEIEQDTSSTQQLETERITLQDGKFIRNCQVPPGLLGNCKYIDREEFKHMRYTACTSNPDDFLKNGFTLRQAEYGRQTELFIVVTMYDENVNELARTFHGIAKNIASLCARRSRTWNEDSWKKIVVCIVSDGRKKFKQSCLAYLTILGVYQEGIAIKSIDDVKVKAHIFEYTTQISINNDWKTMTAVDGIVPIQVLFCHKEKNAKKINSHRWFFNAFGPVLDPKICVLIDVGTRPRENSIYNLWKTFSTHPNVAGICGEIVAMTSWFKLLNPIVGAQYFEYKMSNILDKPLESVFGYITVLPGAFSAYRYIALQNNTINEKPEGPLASYFMGEKDDSDNVKEIIHDNKSTNNIFTANMYLAEDRILAFELVTKRDSQWLLHYVKSSQAETDIPKSIDKLISQRRRWLNGSLFASLYAVSHFYHIWRSDHSFLRKILLHIEMLYQAYNLFFSWFGLDPNSWIRPFSEKTFIILGWIYIALICAQFIFAMGNKPKSSKYAYIISLIFFGVVMAYTLIGGLYLTIEEADDDDELKPVTTHGNDSLQFTTIDTADGYEKAKDALLAFHSENKARNMNVLTEEEYRKRFRIYFVLLWVLLNALLVTIVISISPTLLETTIVNSIKTTIVNAYVKFILWSVAALAAFRFFGSLAYFILEIPKTLKSLIPRRNAPMAPANNV</sequence>
<feature type="domain" description="Chitin synthase N-terminal" evidence="13">
    <location>
        <begin position="43"/>
        <end position="106"/>
    </location>
</feature>
<feature type="region of interest" description="Disordered" evidence="12">
    <location>
        <begin position="1"/>
        <end position="40"/>
    </location>
</feature>
<dbReference type="EMBL" id="CAJVQA010011283">
    <property type="protein sequence ID" value="CAG8705718.1"/>
    <property type="molecule type" value="Genomic_DNA"/>
</dbReference>
<gene>
    <name evidence="14" type="ORF">CPELLU_LOCUS12062</name>
</gene>
<evidence type="ECO:0000256" key="4">
    <source>
        <dbReference type="ARBA" id="ARBA00022676"/>
    </source>
</evidence>
<keyword evidence="8 11" id="KW-0472">Membrane</keyword>
<evidence type="ECO:0000256" key="1">
    <source>
        <dbReference type="ARBA" id="ARBA00004651"/>
    </source>
</evidence>
<feature type="transmembrane region" description="Helical" evidence="11">
    <location>
        <begin position="494"/>
        <end position="513"/>
    </location>
</feature>
<accession>A0A9N9N6G3</accession>
<comment type="function">
    <text evidence="10 11">Polymerizes chitin, a structural polymer of the cell wall and septum, by transferring the sugar moiety of UDP-GlcNAc to the non-reducing end of the growing chitin polymer.</text>
</comment>
<dbReference type="GO" id="GO:0071555">
    <property type="term" value="P:cell wall organization"/>
    <property type="evidence" value="ECO:0007669"/>
    <property type="project" value="UniProtKB-KW"/>
</dbReference>
<dbReference type="InterPro" id="IPR013616">
    <property type="entry name" value="Chitin_synth_N"/>
</dbReference>
<feature type="transmembrane region" description="Helical" evidence="11">
    <location>
        <begin position="462"/>
        <end position="482"/>
    </location>
</feature>
<evidence type="ECO:0000256" key="7">
    <source>
        <dbReference type="ARBA" id="ARBA00022989"/>
    </source>
</evidence>
<evidence type="ECO:0000256" key="12">
    <source>
        <dbReference type="SAM" id="MobiDB-lite"/>
    </source>
</evidence>
<feature type="transmembrane region" description="Helical" evidence="11">
    <location>
        <begin position="433"/>
        <end position="450"/>
    </location>
</feature>
<name>A0A9N9N6G3_9GLOM</name>
<feature type="transmembrane region" description="Helical" evidence="11">
    <location>
        <begin position="321"/>
        <end position="338"/>
    </location>
</feature>
<feature type="transmembrane region" description="Helical" evidence="11">
    <location>
        <begin position="613"/>
        <end position="637"/>
    </location>
</feature>
<dbReference type="GO" id="GO:0005886">
    <property type="term" value="C:plasma membrane"/>
    <property type="evidence" value="ECO:0007669"/>
    <property type="project" value="UniProtKB-SubCell"/>
</dbReference>
<evidence type="ECO:0000256" key="10">
    <source>
        <dbReference type="ARBA" id="ARBA00024009"/>
    </source>
</evidence>
<keyword evidence="9 11" id="KW-0961">Cell wall biogenesis/degradation</keyword>
<dbReference type="InterPro" id="IPR004835">
    <property type="entry name" value="Chitin_synth"/>
</dbReference>
<dbReference type="Pfam" id="PF01644">
    <property type="entry name" value="Chitin_synth_1"/>
    <property type="match status" value="1"/>
</dbReference>
<evidence type="ECO:0000259" key="13">
    <source>
        <dbReference type="Pfam" id="PF08407"/>
    </source>
</evidence>
<dbReference type="PANTHER" id="PTHR22914:SF9">
    <property type="entry name" value="CHITIN SYNTHASE 1"/>
    <property type="match status" value="1"/>
</dbReference>
<dbReference type="GO" id="GO:0006031">
    <property type="term" value="P:chitin biosynthetic process"/>
    <property type="evidence" value="ECO:0007669"/>
    <property type="project" value="UniProtKB-UniRule"/>
</dbReference>
<evidence type="ECO:0000256" key="8">
    <source>
        <dbReference type="ARBA" id="ARBA00023136"/>
    </source>
</evidence>
<dbReference type="InterPro" id="IPR029044">
    <property type="entry name" value="Nucleotide-diphossugar_trans"/>
</dbReference>
<comment type="catalytic activity">
    <reaction evidence="11">
        <text>[(1-&gt;4)-N-acetyl-beta-D-glucosaminyl](n) + UDP-N-acetyl-alpha-D-glucosamine = [(1-&gt;4)-N-acetyl-beta-D-glucosaminyl](n+1) + UDP + H(+)</text>
        <dbReference type="Rhea" id="RHEA:16637"/>
        <dbReference type="Rhea" id="RHEA-COMP:9593"/>
        <dbReference type="Rhea" id="RHEA-COMP:9595"/>
        <dbReference type="ChEBI" id="CHEBI:15378"/>
        <dbReference type="ChEBI" id="CHEBI:17029"/>
        <dbReference type="ChEBI" id="CHEBI:57705"/>
        <dbReference type="ChEBI" id="CHEBI:58223"/>
        <dbReference type="EC" id="2.4.1.16"/>
    </reaction>
</comment>
<keyword evidence="6 11" id="KW-0812">Transmembrane</keyword>
<organism evidence="14 15">
    <name type="scientific">Cetraspora pellucida</name>
    <dbReference type="NCBI Taxonomy" id="1433469"/>
    <lineage>
        <taxon>Eukaryota</taxon>
        <taxon>Fungi</taxon>
        <taxon>Fungi incertae sedis</taxon>
        <taxon>Mucoromycota</taxon>
        <taxon>Glomeromycotina</taxon>
        <taxon>Glomeromycetes</taxon>
        <taxon>Diversisporales</taxon>
        <taxon>Gigasporaceae</taxon>
        <taxon>Cetraspora</taxon>
    </lineage>
</organism>
<feature type="transmembrane region" description="Helical" evidence="11">
    <location>
        <begin position="657"/>
        <end position="679"/>
    </location>
</feature>
<dbReference type="Proteomes" id="UP000789759">
    <property type="component" value="Unassembled WGS sequence"/>
</dbReference>
<comment type="similarity">
    <text evidence="11">Belongs to the chitin synthase family.</text>
</comment>
<dbReference type="GO" id="GO:0004100">
    <property type="term" value="F:chitin synthase activity"/>
    <property type="evidence" value="ECO:0007669"/>
    <property type="project" value="UniProtKB-UniRule"/>
</dbReference>
<protein>
    <recommendedName>
        <fullName evidence="2 11">Chitin synthase</fullName>
        <ecNumber evidence="2 11">2.4.1.16</ecNumber>
    </recommendedName>
</protein>
<evidence type="ECO:0000256" key="3">
    <source>
        <dbReference type="ARBA" id="ARBA00022475"/>
    </source>
</evidence>
<dbReference type="AlphaFoldDB" id="A0A9N9N6G3"/>
<evidence type="ECO:0000313" key="15">
    <source>
        <dbReference type="Proteomes" id="UP000789759"/>
    </source>
</evidence>
<comment type="caution">
    <text evidence="14">The sequence shown here is derived from an EMBL/GenBank/DDBJ whole genome shotgun (WGS) entry which is preliminary data.</text>
</comment>
<keyword evidence="4 11" id="KW-0328">Glycosyltransferase</keyword>
<comment type="subcellular location">
    <subcellularLocation>
        <location evidence="1 11">Cell membrane</location>
        <topology evidence="1 11">Multi-pass membrane protein</topology>
    </subcellularLocation>
</comment>